<dbReference type="Pfam" id="PF18134">
    <property type="entry name" value="AGS_C"/>
    <property type="match status" value="1"/>
</dbReference>
<sequence length="433" mass="49911">MDMYNLSSKFNTFYNSHVVLQGEKQSELVKKKNTNIDRLKDGLKEYNDEHDTTYKVVDDAIQGSVAMHTVTQNDENEYDIDVAIIFDKSNIPDSTTRVKNIMVDALKRKCSGFRTEPEAKTNCIRIEYASGYHIDFAIYRRFLNDDGKYEYEHCGSEWRSRNPWAITNWFNTENTASNSNLRSVVRLLKMFCKSRDGWSMPGGLIQSVLASESVSSDERLDVTFYNTICNIRDRLGQDQEVYNPTNADLTLLYTVKDKQKVKNLHSRLTSYINKLSVLFEDDCTKEKAIEAWNDFFNHSYWAEQLPKNEERIQKTIDMFAEMTSAIGTQKETVTVQVFTELVSGQRIPLNAFKGKLPKGKPVTFIAEPNFTDYTDIKWVVNNTGDESVHNRSYDASGKESTHETKYRGKHTVTCKVYRNQQVVCQTVKSVSVR</sequence>
<evidence type="ECO:0000256" key="2">
    <source>
        <dbReference type="ARBA" id="ARBA00022695"/>
    </source>
</evidence>
<evidence type="ECO:0000256" key="3">
    <source>
        <dbReference type="ARBA" id="ARBA00022723"/>
    </source>
</evidence>
<evidence type="ECO:0000256" key="4">
    <source>
        <dbReference type="ARBA" id="ARBA00022741"/>
    </source>
</evidence>
<proteinExistence type="predicted"/>
<evidence type="ECO:0000313" key="14">
    <source>
        <dbReference type="EMBL" id="PFF46042.1"/>
    </source>
</evidence>
<dbReference type="GO" id="GO:0051607">
    <property type="term" value="P:defense response to virus"/>
    <property type="evidence" value="ECO:0007669"/>
    <property type="project" value="UniProtKB-KW"/>
</dbReference>
<accession>A0A9X6ZE00</accession>
<dbReference type="Proteomes" id="UP000075476">
    <property type="component" value="Unassembled WGS sequence"/>
</dbReference>
<dbReference type="Proteomes" id="UP000220210">
    <property type="component" value="Unassembled WGS sequence"/>
</dbReference>
<reference evidence="14 16" key="2">
    <citation type="submission" date="2017-09" db="EMBL/GenBank/DDBJ databases">
        <title>Large-scale bioinformatics analysis of Bacillus genomes uncovers conserved roles of natural products in bacterial physiology.</title>
        <authorList>
            <consortium name="Agbiome Team Llc"/>
            <person name="Bleich R.M."/>
            <person name="Kirk G.J."/>
            <person name="Santa Maria K.C."/>
            <person name="Allen S.E."/>
            <person name="Farag S."/>
            <person name="Shank E.A."/>
            <person name="Bowers A."/>
        </authorList>
    </citation>
    <scope>NUCLEOTIDE SEQUENCE [LARGE SCALE GENOMIC DNA]</scope>
    <source>
        <strain evidence="14 16">AFS020204</strain>
    </source>
</reference>
<evidence type="ECO:0000256" key="7">
    <source>
        <dbReference type="ARBA" id="ARBA00023080"/>
    </source>
</evidence>
<dbReference type="CDD" id="cd05400">
    <property type="entry name" value="NT_2-5OAS_ClassI-CCAase"/>
    <property type="match status" value="1"/>
</dbReference>
<protein>
    <recommendedName>
        <fullName evidence="9">Cyclic GMP-AMP synthase</fullName>
    </recommendedName>
</protein>
<keyword evidence="2" id="KW-0548">Nucleotidyltransferase</keyword>
<evidence type="ECO:0000256" key="8">
    <source>
        <dbReference type="ARBA" id="ARBA00023118"/>
    </source>
</evidence>
<keyword evidence="4" id="KW-0547">Nucleotide-binding</keyword>
<evidence type="ECO:0000256" key="10">
    <source>
        <dbReference type="ARBA" id="ARBA00048304"/>
    </source>
</evidence>
<organism evidence="14 16">
    <name type="scientific">Bacillus cereus</name>
    <dbReference type="NCBI Taxonomy" id="1396"/>
    <lineage>
        <taxon>Bacteria</taxon>
        <taxon>Bacillati</taxon>
        <taxon>Bacillota</taxon>
        <taxon>Bacilli</taxon>
        <taxon>Bacillales</taxon>
        <taxon>Bacillaceae</taxon>
        <taxon>Bacillus</taxon>
        <taxon>Bacillus cereus group</taxon>
    </lineage>
</organism>
<keyword evidence="6" id="KW-0460">Magnesium</keyword>
<dbReference type="GO" id="GO:0046872">
    <property type="term" value="F:metal ion binding"/>
    <property type="evidence" value="ECO:0007669"/>
    <property type="project" value="UniProtKB-KW"/>
</dbReference>
<evidence type="ECO:0000256" key="5">
    <source>
        <dbReference type="ARBA" id="ARBA00022840"/>
    </source>
</evidence>
<feature type="domain" description="Adenylyl/Guanylyl and SMODS C-terminal sensor" evidence="11">
    <location>
        <begin position="353"/>
        <end position="432"/>
    </location>
</feature>
<comment type="caution">
    <text evidence="14">The sequence shown here is derived from an EMBL/GenBank/DDBJ whole genome shotgun (WGS) entry which is preliminary data.</text>
</comment>
<gene>
    <name evidence="13" type="ORF">AT268_32345</name>
    <name evidence="14" type="ORF">CN357_21565</name>
</gene>
<reference evidence="13 15" key="1">
    <citation type="submission" date="2015-12" db="EMBL/GenBank/DDBJ databases">
        <title>Bacillus cereus Group isolate.</title>
        <authorList>
            <person name="Kovac J."/>
        </authorList>
    </citation>
    <scope>NUCLEOTIDE SEQUENCE [LARGE SCALE GENOMIC DNA]</scope>
    <source>
        <strain evidence="13 15">FSL K6-0073</strain>
    </source>
</reference>
<name>A0A9X6ZE00_BACCE</name>
<keyword evidence="7" id="KW-0546">Nucleotide metabolism</keyword>
<keyword evidence="1" id="KW-0808">Transferase</keyword>
<evidence type="ECO:0000256" key="6">
    <source>
        <dbReference type="ARBA" id="ARBA00022842"/>
    </source>
</evidence>
<dbReference type="Pfam" id="PF21654">
    <property type="entry name" value="DncV-like_NTFase"/>
    <property type="match status" value="1"/>
</dbReference>
<dbReference type="InterPro" id="IPR006116">
    <property type="entry name" value="NT_2-5OAS_ClassI-CCAase"/>
</dbReference>
<dbReference type="AlphaFoldDB" id="A0A9X6ZE00"/>
<evidence type="ECO:0000313" key="16">
    <source>
        <dbReference type="Proteomes" id="UP000220210"/>
    </source>
</evidence>
<keyword evidence="3" id="KW-0479">Metal-binding</keyword>
<keyword evidence="5" id="KW-0067">ATP-binding</keyword>
<dbReference type="GO" id="GO:0016779">
    <property type="term" value="F:nucleotidyltransferase activity"/>
    <property type="evidence" value="ECO:0007669"/>
    <property type="project" value="UniProtKB-KW"/>
</dbReference>
<evidence type="ECO:0000313" key="13">
    <source>
        <dbReference type="EMBL" id="KXY51187.1"/>
    </source>
</evidence>
<feature type="domain" description="Cyclic GMP-AMP synthase DncV-like nucleotidyltransferase" evidence="12">
    <location>
        <begin position="61"/>
        <end position="139"/>
    </location>
</feature>
<keyword evidence="8" id="KW-0051">Antiviral defense</keyword>
<evidence type="ECO:0000259" key="11">
    <source>
        <dbReference type="Pfam" id="PF18134"/>
    </source>
</evidence>
<dbReference type="EMBL" id="LOMO01000001">
    <property type="protein sequence ID" value="KXY51187.1"/>
    <property type="molecule type" value="Genomic_DNA"/>
</dbReference>
<evidence type="ECO:0000259" key="12">
    <source>
        <dbReference type="Pfam" id="PF21654"/>
    </source>
</evidence>
<comment type="catalytic activity">
    <reaction evidence="10">
        <text>GTP + ATP = 3',3'-cGAMP + 2 diphosphate</text>
        <dbReference type="Rhea" id="RHEA:35647"/>
        <dbReference type="ChEBI" id="CHEBI:30616"/>
        <dbReference type="ChEBI" id="CHEBI:33019"/>
        <dbReference type="ChEBI" id="CHEBI:37565"/>
        <dbReference type="ChEBI" id="CHEBI:71501"/>
    </reaction>
    <physiologicalReaction direction="left-to-right" evidence="10">
        <dbReference type="Rhea" id="RHEA:35648"/>
    </physiologicalReaction>
</comment>
<dbReference type="GO" id="GO:0009117">
    <property type="term" value="P:nucleotide metabolic process"/>
    <property type="evidence" value="ECO:0007669"/>
    <property type="project" value="UniProtKB-KW"/>
</dbReference>
<evidence type="ECO:0000313" key="15">
    <source>
        <dbReference type="Proteomes" id="UP000075476"/>
    </source>
</evidence>
<dbReference type="GO" id="GO:0005524">
    <property type="term" value="F:ATP binding"/>
    <property type="evidence" value="ECO:0007669"/>
    <property type="project" value="UniProtKB-KW"/>
</dbReference>
<dbReference type="EMBL" id="NTSO01000015">
    <property type="protein sequence ID" value="PFF46042.1"/>
    <property type="molecule type" value="Genomic_DNA"/>
</dbReference>
<evidence type="ECO:0000256" key="9">
    <source>
        <dbReference type="ARBA" id="ARBA00044145"/>
    </source>
</evidence>
<dbReference type="InterPro" id="IPR040511">
    <property type="entry name" value="AGS_C"/>
</dbReference>
<dbReference type="InterPro" id="IPR048445">
    <property type="entry name" value="DncV-like_NTFase"/>
</dbReference>
<evidence type="ECO:0000256" key="1">
    <source>
        <dbReference type="ARBA" id="ARBA00022679"/>
    </source>
</evidence>